<keyword evidence="1" id="KW-0472">Membrane</keyword>
<dbReference type="GeneID" id="35295950"/>
<proteinExistence type="predicted"/>
<dbReference type="KEGG" id="mcak:MCCS_18550"/>
<evidence type="ECO:0000256" key="1">
    <source>
        <dbReference type="SAM" id="Phobius"/>
    </source>
</evidence>
<feature type="transmembrane region" description="Helical" evidence="1">
    <location>
        <begin position="85"/>
        <end position="104"/>
    </location>
</feature>
<keyword evidence="1" id="KW-0812">Transmembrane</keyword>
<protein>
    <submittedName>
        <fullName evidence="2">Uncharacterized protein</fullName>
    </submittedName>
</protein>
<dbReference type="EMBL" id="CP021059">
    <property type="protein sequence ID" value="ARQ07484.1"/>
    <property type="molecule type" value="Genomic_DNA"/>
</dbReference>
<evidence type="ECO:0000313" key="2">
    <source>
        <dbReference type="EMBL" id="ARQ07484.1"/>
    </source>
</evidence>
<sequence>MFRDMAFYIFGGTLDPFFQLFVFEPIVITIIALIVAMITKKAWTMAIVIIVLNIIDNAIDVNFLYGAEGIGSILYHNVTFFFANFFSMFYEFLLSFIIAGLPFMHRKFGIA</sequence>
<dbReference type="RefSeq" id="WP_086043038.1">
    <property type="nucleotide sequence ID" value="NZ_CBCRZA010000004.1"/>
</dbReference>
<organism evidence="2 3">
    <name type="scientific">Macrococcoides canis</name>
    <dbReference type="NCBI Taxonomy" id="1855823"/>
    <lineage>
        <taxon>Bacteria</taxon>
        <taxon>Bacillati</taxon>
        <taxon>Bacillota</taxon>
        <taxon>Bacilli</taxon>
        <taxon>Bacillales</taxon>
        <taxon>Staphylococcaceae</taxon>
        <taxon>Macrococcoides</taxon>
    </lineage>
</organism>
<dbReference type="Proteomes" id="UP000194154">
    <property type="component" value="Chromosome"/>
</dbReference>
<gene>
    <name evidence="2" type="ORF">MCCS_18550</name>
</gene>
<name>A0A1W7AD30_9STAP</name>
<keyword evidence="3" id="KW-1185">Reference proteome</keyword>
<feature type="transmembrane region" description="Helical" evidence="1">
    <location>
        <begin position="20"/>
        <end position="38"/>
    </location>
</feature>
<accession>A0A1W7AD30</accession>
<dbReference type="OrthoDB" id="2410556at2"/>
<feature type="transmembrane region" description="Helical" evidence="1">
    <location>
        <begin position="45"/>
        <end position="65"/>
    </location>
</feature>
<reference evidence="2 3" key="1">
    <citation type="journal article" date="2017" name="Int. J. Syst. Evol. Microbiol.">
        <title>Macrococcus canis sp. nov., a skin bacterium associated with infections in dogs.</title>
        <authorList>
            <person name="Gobeli Brawand S."/>
            <person name="Cotting K."/>
            <person name="Gomez-Sanz E."/>
            <person name="Collaud A."/>
            <person name="Thomann A."/>
            <person name="Brodard I."/>
            <person name="Rodriguez-Campos S."/>
            <person name="Strauss C."/>
            <person name="Perreten V."/>
        </authorList>
    </citation>
    <scope>NUCLEOTIDE SEQUENCE [LARGE SCALE GENOMIC DNA]</scope>
    <source>
        <strain evidence="2 3">KM45013</strain>
    </source>
</reference>
<keyword evidence="1" id="KW-1133">Transmembrane helix</keyword>
<dbReference type="AlphaFoldDB" id="A0A1W7AD30"/>
<evidence type="ECO:0000313" key="3">
    <source>
        <dbReference type="Proteomes" id="UP000194154"/>
    </source>
</evidence>